<feature type="compositionally biased region" description="Basic and acidic residues" evidence="1">
    <location>
        <begin position="1944"/>
        <end position="1967"/>
    </location>
</feature>
<feature type="compositionally biased region" description="Basic and acidic residues" evidence="1">
    <location>
        <begin position="2322"/>
        <end position="2338"/>
    </location>
</feature>
<evidence type="ECO:0000313" key="3">
    <source>
        <dbReference type="RefSeq" id="XP_008297596.1"/>
    </source>
</evidence>
<dbReference type="InterPro" id="IPR011990">
    <property type="entry name" value="TPR-like_helical_dom_sf"/>
</dbReference>
<evidence type="ECO:0000256" key="1">
    <source>
        <dbReference type="SAM" id="MobiDB-lite"/>
    </source>
</evidence>
<dbReference type="Gene3D" id="1.25.40.10">
    <property type="entry name" value="Tetratricopeptide repeat domain"/>
    <property type="match status" value="1"/>
</dbReference>
<dbReference type="PANTHER" id="PTHR15977:SF15">
    <property type="entry name" value="CILIA- AND FLAGELLA-ASSOCIATED PROTEIN 46"/>
    <property type="match status" value="1"/>
</dbReference>
<dbReference type="SMART" id="SM00028">
    <property type="entry name" value="TPR"/>
    <property type="match status" value="5"/>
</dbReference>
<sequence length="2594" mass="289570">MELDIRQYLAKAKEHQDTGALQAAYRLVQNTTAAGGSRTTPRISSDLYVVCAEAALQLGCLEISAACLKMYFEGNPPANQFLCRAYLCQGQLKSPPATGSVEDFEEAVMCFVKAIEISKHDPRYHFMVFNASVLYFQTVQPLLQPGRCLHLVPSLKQVVQSLEEVADQDHSWRAELMMHLVKCLVDSRNAEEAKSFARVTEEFIKSHTPHLYQRLFMLLVQQKLSESDALIETSRQCIALEVIYKIQEFKNRLEEINEDKLTKEDSTKLEEIFYLLVDCTEAPATPVNSGPPQSPTLILPSDRVAFLLELALLALQAKHQKVAADCLKELKSMGEASTGQRIIMECVNCEISLLKKEATMNDYSKASVEARLKEIGKLDQWLQTAVREGDPQAVQAVCATQWNFCLPLLQHSIRKRIKTPLLRVAQALEDMQSMLLEMRCQVHSELAAIEEEEGRLEASLTHLQKAMLLDNGTQQERLSSAFRLLQLRRTLYQTPPRTKDKAAMLMQQVRDMQPQDQTDSRPVLVAAGLLLAPDDFQMVLDADDTSKIPVGSLGAGPVAHLAAKAQHHSTSVEKVNGHLARQGNDTDDTERVKLWALLAKTARKQEVWDVCRAACRFCLLYDDGRWKLSKTDTCSRSEEESRMERPHSYSGSQTCVQLLRLLAEICFISAEATVQKLLTEGLQLNSPAVPPQERRVIVSEEDPHWIIYRDWIQALSAYATSNFLRAGELGAEIREPWVVVNAAIYLWNYNSHLLAAGEYQCLLPTFQSLVEMLQRTEHIGNRALFVLLCDTVAQGLIQPLSGPDSTEPAPVGEKGKNRAEKGMEKAASVHGVVSDPAALQDVRKALELCDYALRISSPHISGETVHIAAKKQVLATWVQIKRLLQQQIGSKMDTFKDQCGSEEVSAMTRVLVGVEMLQCNRNPRHMEFSVPSLSTLLSMASECSWSDAVVELQVWCQLAAFCHYVKDHSLVLSCTERALQLEDTAAKSLSTMPCVLYGPTAVNEMLSSAACLRGLSLVHESSGNLHAYKEAMKVLLSGVSFAEKADNPALCVTAARHYWNTCLPLTQSPEERWQLKEHLEKILNALSHTTKHENKQGKVKGLLTLTAPPLGSSKHEVTNEEHLTLRAAIYSLLIKIHIHKTDFEGALQLLDKAMKEMPRTRHRLPLLKYRILVKAHMGESVLVDMQKLQDEGEGCSSFMWHQVALCAGSVTQQLTCYQKAITSLTSMETQWQKVSILLEFGECLHCHNFPKADAQHQVQWAIDILLHLEPEQPRGAENEFIKRDLSSVKCESLVGVQGLLFTQNVSSLMEVRRLDYLIQAHTVLAVLAGKTSPEHQLNLLRAYTFVLQMWQVSMAVACEISSEMTKSQPVQPLLSAGSRKGKDKGKGKKVKAPTPAEERPKPVVLDLTLPRSPRDWARFVCPDQARQIFRTNSNPQCINTHSITKQTQSLFYLNLLEKELHSLSLDHLTLPVMHLAETIAHDLLDRRSLSDLYRLRIVRTCVQLGLETHSPYQETLLTLSKIREQEQMGCHKAIALSQERRSVHKAYNQKAEMKENAVSRRQSMDLCAQDIWLDKAEVCLSMGLYRSARQLLAEAYLVATELGDQNAISRSLLSLASLACKEQNHAQALILLDKAQALGGDEEFWYQFTLSKVTAVVGQRDQDSQTKVDQIIKQGCGALKLVLEQRANRVSELTFLITSLEKRGAVEYIRAIGGSEPGERLSTEAVQRLITSCDTLRECASAFTTLSCREQAAEAHEEYAHGLRILANHTSEIEEKQRFQLDGLLQMQLAVTMQEHVVLNVQSLLPQQEEIHGLSLAAVRKLLRLRLALAELCLSMLGEHCAKETRQALAREKKTPAEIALEELTRCTPEPNSTEEEWLSVGRTLGQMALHQLAAVSSQSLDSMETRARCLSLMGKYLRLLAVQEDPLYLCALWDTHKQKEAWSDPKVISTKEKSSEQDSESSRKELGMTSARSAEQQKRNKAQQLLVQASKALTEAVSLCLQHNLPSSLLADASLNLLECHGQSNPAVAGQYLALFQSCCTVALMAEVLSSACADTGVSQLSALLSLRRNLLLSQEERPSSLLKGVEDSLNSLSKVFSHLIINPNHLSILAELPLNLKILLLQHSEDGSELYGAFYETTKAPENQKGKTTQVTGTLTCVKMAKVSVWPQALLALREQTRAFDQETRHALFKEDSWCRVKGRLEASEEHQKTAGGEKLAPCFREIVQDMEDYLNPLLTQFDFSCLRPQAASLPVPEMIKGKDKEEKGSSAKLPPEAGEYVVILADRKLLELPLESLSILQEEGLSSVSRDFSLQLFYSRHHREEPQKVESDNKKETKGGKGNKGKGDQSQAIKAMPTNQAPPFYTIPMDTHNFKYIVNPYNGGHLGGSSLSMRMKEILETHSQHFTHLWEGSKQTPSMSELEQVLCRCSAFIYLGMERLLANIPPAKLAALNLSECHMTLLFDRIQNNAGILHQSMQKSAGQLALENPRETALLLSLAGVDCVVLNQWHSSLQQNTHSMAAVLDNILRARQTSGQAVHALRKGNATEIQHHKVTGSCDKVLLTDSKEDEDHHKIALAPSAFNCILYGLPNLVVM</sequence>
<reference evidence="3" key="1">
    <citation type="submission" date="2025-08" db="UniProtKB">
        <authorList>
            <consortium name="RefSeq"/>
        </authorList>
    </citation>
    <scope>IDENTIFICATION</scope>
</reference>
<dbReference type="PANTHER" id="PTHR15977">
    <property type="entry name" value="CILIA- AND FLAGELLA-ASSOCIATED PROTEIN 46"/>
    <property type="match status" value="1"/>
</dbReference>
<protein>
    <submittedName>
        <fullName evidence="3">Tetratricopeptide repeat protein 40</fullName>
    </submittedName>
</protein>
<dbReference type="Pfam" id="PF25439">
    <property type="entry name" value="TPR_CFAP46_N"/>
    <property type="match status" value="1"/>
</dbReference>
<feature type="region of interest" description="Disordered" evidence="1">
    <location>
        <begin position="2322"/>
        <end position="2351"/>
    </location>
</feature>
<keyword evidence="2" id="KW-1185">Reference proteome</keyword>
<feature type="compositionally biased region" description="Basic residues" evidence="1">
    <location>
        <begin position="1379"/>
        <end position="1391"/>
    </location>
</feature>
<feature type="region of interest" description="Disordered" evidence="1">
    <location>
        <begin position="1944"/>
        <end position="1975"/>
    </location>
</feature>
<dbReference type="InterPro" id="IPR019734">
    <property type="entry name" value="TPR_rpt"/>
</dbReference>
<dbReference type="Proteomes" id="UP000694891">
    <property type="component" value="Unplaced"/>
</dbReference>
<evidence type="ECO:0000313" key="2">
    <source>
        <dbReference type="Proteomes" id="UP000694891"/>
    </source>
</evidence>
<dbReference type="SUPFAM" id="SSF48452">
    <property type="entry name" value="TPR-like"/>
    <property type="match status" value="1"/>
</dbReference>
<organism evidence="2 3">
    <name type="scientific">Stegastes partitus</name>
    <name type="common">bicolor damselfish</name>
    <dbReference type="NCBI Taxonomy" id="144197"/>
    <lineage>
        <taxon>Eukaryota</taxon>
        <taxon>Metazoa</taxon>
        <taxon>Chordata</taxon>
        <taxon>Craniata</taxon>
        <taxon>Vertebrata</taxon>
        <taxon>Euteleostomi</taxon>
        <taxon>Actinopterygii</taxon>
        <taxon>Neopterygii</taxon>
        <taxon>Teleostei</taxon>
        <taxon>Neoteleostei</taxon>
        <taxon>Acanthomorphata</taxon>
        <taxon>Ovalentaria</taxon>
        <taxon>Pomacentridae</taxon>
        <taxon>Stegastes</taxon>
    </lineage>
</organism>
<proteinExistence type="predicted"/>
<dbReference type="GO" id="GO:0035082">
    <property type="term" value="P:axoneme assembly"/>
    <property type="evidence" value="ECO:0007669"/>
    <property type="project" value="InterPro"/>
</dbReference>
<accession>A0A9Y4NHY1</accession>
<gene>
    <name evidence="3" type="primary">cfap46</name>
</gene>
<feature type="region of interest" description="Disordered" evidence="1">
    <location>
        <begin position="1369"/>
        <end position="1399"/>
    </location>
</feature>
<dbReference type="RefSeq" id="XP_008297596.1">
    <property type="nucleotide sequence ID" value="XM_008299374.1"/>
</dbReference>
<dbReference type="InterPro" id="IPR057466">
    <property type="entry name" value="CFAP46_TPR"/>
</dbReference>
<dbReference type="GO" id="GO:0060294">
    <property type="term" value="P:cilium movement involved in cell motility"/>
    <property type="evidence" value="ECO:0007669"/>
    <property type="project" value="InterPro"/>
</dbReference>
<dbReference type="CTD" id="54777"/>
<feature type="region of interest" description="Disordered" evidence="1">
    <location>
        <begin position="800"/>
        <end position="819"/>
    </location>
</feature>
<dbReference type="InterPro" id="IPR039586">
    <property type="entry name" value="CFAP46"/>
</dbReference>
<name>A0A9Y4NHY1_9TELE</name>